<proteinExistence type="predicted"/>
<dbReference type="EnsemblMetazoa" id="SMAR002803-RA">
    <property type="protein sequence ID" value="SMAR002803-PA"/>
    <property type="gene ID" value="SMAR002803"/>
</dbReference>
<dbReference type="EMBL" id="JH431244">
    <property type="status" value="NOT_ANNOTATED_CDS"/>
    <property type="molecule type" value="Genomic_DNA"/>
</dbReference>
<evidence type="ECO:0000259" key="1">
    <source>
        <dbReference type="PROSITE" id="PS50011"/>
    </source>
</evidence>
<reference evidence="2" key="2">
    <citation type="submission" date="2015-02" db="UniProtKB">
        <authorList>
            <consortium name="EnsemblMetazoa"/>
        </authorList>
    </citation>
    <scope>IDENTIFICATION</scope>
</reference>
<dbReference type="PhylomeDB" id="T1IP58"/>
<keyword evidence="3" id="KW-1185">Reference proteome</keyword>
<dbReference type="PROSITE" id="PS50011">
    <property type="entry name" value="PROTEIN_KINASE_DOM"/>
    <property type="match status" value="1"/>
</dbReference>
<dbReference type="Pfam" id="PF06176">
    <property type="entry name" value="WaaY"/>
    <property type="match status" value="1"/>
</dbReference>
<dbReference type="Proteomes" id="UP000014500">
    <property type="component" value="Unassembled WGS sequence"/>
</dbReference>
<dbReference type="GO" id="GO:0004672">
    <property type="term" value="F:protein kinase activity"/>
    <property type="evidence" value="ECO:0007669"/>
    <property type="project" value="InterPro"/>
</dbReference>
<dbReference type="AlphaFoldDB" id="T1IP58"/>
<reference evidence="3" key="1">
    <citation type="submission" date="2011-05" db="EMBL/GenBank/DDBJ databases">
        <authorList>
            <person name="Richards S.R."/>
            <person name="Qu J."/>
            <person name="Jiang H."/>
            <person name="Jhangiani S.N."/>
            <person name="Agravi P."/>
            <person name="Goodspeed R."/>
            <person name="Gross S."/>
            <person name="Mandapat C."/>
            <person name="Jackson L."/>
            <person name="Mathew T."/>
            <person name="Pu L."/>
            <person name="Thornton R."/>
            <person name="Saada N."/>
            <person name="Wilczek-Boney K.B."/>
            <person name="Lee S."/>
            <person name="Kovar C."/>
            <person name="Wu Y."/>
            <person name="Scherer S.E."/>
            <person name="Worley K.C."/>
            <person name="Muzny D.M."/>
            <person name="Gibbs R."/>
        </authorList>
    </citation>
    <scope>NUCLEOTIDE SEQUENCE</scope>
    <source>
        <strain evidence="3">Brora</strain>
    </source>
</reference>
<evidence type="ECO:0000313" key="2">
    <source>
        <dbReference type="EnsemblMetazoa" id="SMAR002803-PA"/>
    </source>
</evidence>
<dbReference type="SUPFAM" id="SSF56112">
    <property type="entry name" value="Protein kinase-like (PK-like)"/>
    <property type="match status" value="1"/>
</dbReference>
<sequence length="190" mass="22703">MRSVTILDEEIPREIEYIKKMKLESTFPLVYEAKLKRKEINDKHVIIKFTRNYSKEVHDLCAHANYAPTMLYYEENSSYNIVVYEYFSGRELDDQSKEAVKAELRKALNYLHDRKKVFGDFRKPNILVNEDGPPRRICLIDFDWSGTEDVDTYPEFVNRELPFHSECEYGNVLKIKHDDHLFNHLYNINE</sequence>
<protein>
    <recommendedName>
        <fullName evidence="1">Protein kinase domain-containing protein</fullName>
    </recommendedName>
</protein>
<dbReference type="InterPro" id="IPR009330">
    <property type="entry name" value="LipoPS_heptP_kinase"/>
</dbReference>
<dbReference type="InterPro" id="IPR011009">
    <property type="entry name" value="Kinase-like_dom_sf"/>
</dbReference>
<accession>T1IP58</accession>
<dbReference type="Gene3D" id="1.10.510.10">
    <property type="entry name" value="Transferase(Phosphotransferase) domain 1"/>
    <property type="match status" value="1"/>
</dbReference>
<dbReference type="HOGENOM" id="CLU_013871_0_2_1"/>
<evidence type="ECO:0000313" key="3">
    <source>
        <dbReference type="Proteomes" id="UP000014500"/>
    </source>
</evidence>
<organism evidence="2 3">
    <name type="scientific">Strigamia maritima</name>
    <name type="common">European centipede</name>
    <name type="synonym">Geophilus maritimus</name>
    <dbReference type="NCBI Taxonomy" id="126957"/>
    <lineage>
        <taxon>Eukaryota</taxon>
        <taxon>Metazoa</taxon>
        <taxon>Ecdysozoa</taxon>
        <taxon>Arthropoda</taxon>
        <taxon>Myriapoda</taxon>
        <taxon>Chilopoda</taxon>
        <taxon>Pleurostigmophora</taxon>
        <taxon>Geophilomorpha</taxon>
        <taxon>Linotaeniidae</taxon>
        <taxon>Strigamia</taxon>
    </lineage>
</organism>
<feature type="domain" description="Protein kinase" evidence="1">
    <location>
        <begin position="1"/>
        <end position="190"/>
    </location>
</feature>
<dbReference type="InterPro" id="IPR000719">
    <property type="entry name" value="Prot_kinase_dom"/>
</dbReference>
<dbReference type="GO" id="GO:0005524">
    <property type="term" value="F:ATP binding"/>
    <property type="evidence" value="ECO:0007669"/>
    <property type="project" value="InterPro"/>
</dbReference>
<name>T1IP58_STRMM</name>